<dbReference type="EMBL" id="SRLO01001256">
    <property type="protein sequence ID" value="TNN39717.1"/>
    <property type="molecule type" value="Genomic_DNA"/>
</dbReference>
<dbReference type="AlphaFoldDB" id="A0A4Z2FES4"/>
<evidence type="ECO:0000313" key="1">
    <source>
        <dbReference type="EMBL" id="TNN39717.1"/>
    </source>
</evidence>
<name>A0A4Z2FES4_9TELE</name>
<keyword evidence="2" id="KW-1185">Reference proteome</keyword>
<comment type="caution">
    <text evidence="1">The sequence shown here is derived from an EMBL/GenBank/DDBJ whole genome shotgun (WGS) entry which is preliminary data.</text>
</comment>
<sequence length="74" mass="7935">MSCCRHDTQTKVNQQQIEGVIWVPLPGLLHDGPQLISSLQAFPSRPPAPHRNPCSVVHAGRCPGAVALTSAPFL</sequence>
<evidence type="ECO:0000313" key="2">
    <source>
        <dbReference type="Proteomes" id="UP000314294"/>
    </source>
</evidence>
<protein>
    <submittedName>
        <fullName evidence="1">Uncharacterized protein</fullName>
    </submittedName>
</protein>
<dbReference type="Proteomes" id="UP000314294">
    <property type="component" value="Unassembled WGS sequence"/>
</dbReference>
<accession>A0A4Z2FES4</accession>
<gene>
    <name evidence="1" type="ORF">EYF80_050123</name>
</gene>
<organism evidence="1 2">
    <name type="scientific">Liparis tanakae</name>
    <name type="common">Tanaka's snailfish</name>
    <dbReference type="NCBI Taxonomy" id="230148"/>
    <lineage>
        <taxon>Eukaryota</taxon>
        <taxon>Metazoa</taxon>
        <taxon>Chordata</taxon>
        <taxon>Craniata</taxon>
        <taxon>Vertebrata</taxon>
        <taxon>Euteleostomi</taxon>
        <taxon>Actinopterygii</taxon>
        <taxon>Neopterygii</taxon>
        <taxon>Teleostei</taxon>
        <taxon>Neoteleostei</taxon>
        <taxon>Acanthomorphata</taxon>
        <taxon>Eupercaria</taxon>
        <taxon>Perciformes</taxon>
        <taxon>Cottioidei</taxon>
        <taxon>Cottales</taxon>
        <taxon>Liparidae</taxon>
        <taxon>Liparis</taxon>
    </lineage>
</organism>
<reference evidence="1 2" key="1">
    <citation type="submission" date="2019-03" db="EMBL/GenBank/DDBJ databases">
        <title>First draft genome of Liparis tanakae, snailfish: a comprehensive survey of snailfish specific genes.</title>
        <authorList>
            <person name="Kim W."/>
            <person name="Song I."/>
            <person name="Jeong J.-H."/>
            <person name="Kim D."/>
            <person name="Kim S."/>
            <person name="Ryu S."/>
            <person name="Song J.Y."/>
            <person name="Lee S.K."/>
        </authorList>
    </citation>
    <scope>NUCLEOTIDE SEQUENCE [LARGE SCALE GENOMIC DNA]</scope>
    <source>
        <tissue evidence="1">Muscle</tissue>
    </source>
</reference>
<proteinExistence type="predicted"/>